<proteinExistence type="predicted"/>
<gene>
    <name evidence="1" type="ORF">L2E82_20236</name>
</gene>
<evidence type="ECO:0000313" key="1">
    <source>
        <dbReference type="EMBL" id="KAI3749622.1"/>
    </source>
</evidence>
<dbReference type="Proteomes" id="UP001055811">
    <property type="component" value="Linkage Group LG04"/>
</dbReference>
<keyword evidence="2" id="KW-1185">Reference proteome</keyword>
<protein>
    <submittedName>
        <fullName evidence="1">Uncharacterized protein</fullName>
    </submittedName>
</protein>
<sequence length="88" mass="10465">MKSSKIRMVAPRSETIIHDVGGGGLKWMVVVGNAMTVERKDYFWFLIRSALFFFDSQISDLTINQFSKNLRQSIYIFKFRKWLRRVTR</sequence>
<dbReference type="EMBL" id="CM042012">
    <property type="protein sequence ID" value="KAI3749622.1"/>
    <property type="molecule type" value="Genomic_DNA"/>
</dbReference>
<accession>A0ACB9DTJ8</accession>
<reference evidence="2" key="1">
    <citation type="journal article" date="2022" name="Mol. Ecol. Resour.">
        <title>The genomes of chicory, endive, great burdock and yacon provide insights into Asteraceae palaeo-polyploidization history and plant inulin production.</title>
        <authorList>
            <person name="Fan W."/>
            <person name="Wang S."/>
            <person name="Wang H."/>
            <person name="Wang A."/>
            <person name="Jiang F."/>
            <person name="Liu H."/>
            <person name="Zhao H."/>
            <person name="Xu D."/>
            <person name="Zhang Y."/>
        </authorList>
    </citation>
    <scope>NUCLEOTIDE SEQUENCE [LARGE SCALE GENOMIC DNA]</scope>
    <source>
        <strain evidence="2">cv. Punajuju</strain>
    </source>
</reference>
<name>A0ACB9DTJ8_CICIN</name>
<evidence type="ECO:0000313" key="2">
    <source>
        <dbReference type="Proteomes" id="UP001055811"/>
    </source>
</evidence>
<reference evidence="1 2" key="2">
    <citation type="journal article" date="2022" name="Mol. Ecol. Resour.">
        <title>The genomes of chicory, endive, great burdock and yacon provide insights into Asteraceae paleo-polyploidization history and plant inulin production.</title>
        <authorList>
            <person name="Fan W."/>
            <person name="Wang S."/>
            <person name="Wang H."/>
            <person name="Wang A."/>
            <person name="Jiang F."/>
            <person name="Liu H."/>
            <person name="Zhao H."/>
            <person name="Xu D."/>
            <person name="Zhang Y."/>
        </authorList>
    </citation>
    <scope>NUCLEOTIDE SEQUENCE [LARGE SCALE GENOMIC DNA]</scope>
    <source>
        <strain evidence="2">cv. Punajuju</strain>
        <tissue evidence="1">Leaves</tissue>
    </source>
</reference>
<comment type="caution">
    <text evidence="1">The sequence shown here is derived from an EMBL/GenBank/DDBJ whole genome shotgun (WGS) entry which is preliminary data.</text>
</comment>
<organism evidence="1 2">
    <name type="scientific">Cichorium intybus</name>
    <name type="common">Chicory</name>
    <dbReference type="NCBI Taxonomy" id="13427"/>
    <lineage>
        <taxon>Eukaryota</taxon>
        <taxon>Viridiplantae</taxon>
        <taxon>Streptophyta</taxon>
        <taxon>Embryophyta</taxon>
        <taxon>Tracheophyta</taxon>
        <taxon>Spermatophyta</taxon>
        <taxon>Magnoliopsida</taxon>
        <taxon>eudicotyledons</taxon>
        <taxon>Gunneridae</taxon>
        <taxon>Pentapetalae</taxon>
        <taxon>asterids</taxon>
        <taxon>campanulids</taxon>
        <taxon>Asterales</taxon>
        <taxon>Asteraceae</taxon>
        <taxon>Cichorioideae</taxon>
        <taxon>Cichorieae</taxon>
        <taxon>Cichoriinae</taxon>
        <taxon>Cichorium</taxon>
    </lineage>
</organism>